<proteinExistence type="predicted"/>
<dbReference type="SMART" id="SM00066">
    <property type="entry name" value="GAL4"/>
    <property type="match status" value="1"/>
</dbReference>
<dbReference type="Pfam" id="PF04082">
    <property type="entry name" value="Fungal_trans"/>
    <property type="match status" value="1"/>
</dbReference>
<evidence type="ECO:0000256" key="2">
    <source>
        <dbReference type="ARBA" id="ARBA00022723"/>
    </source>
</evidence>
<dbReference type="InterPro" id="IPR001138">
    <property type="entry name" value="Zn2Cys6_DnaBD"/>
</dbReference>
<keyword evidence="10" id="KW-0812">Transmembrane</keyword>
<evidence type="ECO:0000256" key="10">
    <source>
        <dbReference type="SAM" id="Phobius"/>
    </source>
</evidence>
<dbReference type="SMART" id="SM00906">
    <property type="entry name" value="Fungal_trans"/>
    <property type="match status" value="1"/>
</dbReference>
<keyword evidence="6" id="KW-0804">Transcription</keyword>
<dbReference type="GO" id="GO:0045944">
    <property type="term" value="P:positive regulation of transcription by RNA polymerase II"/>
    <property type="evidence" value="ECO:0007669"/>
    <property type="project" value="TreeGrafter"/>
</dbReference>
<keyword evidence="4" id="KW-0805">Transcription regulation</keyword>
<dbReference type="GO" id="GO:0000981">
    <property type="term" value="F:DNA-binding transcription factor activity, RNA polymerase II-specific"/>
    <property type="evidence" value="ECO:0007669"/>
    <property type="project" value="InterPro"/>
</dbReference>
<feature type="compositionally biased region" description="Polar residues" evidence="9">
    <location>
        <begin position="1"/>
        <end position="10"/>
    </location>
</feature>
<feature type="transmembrane region" description="Helical" evidence="10">
    <location>
        <begin position="658"/>
        <end position="674"/>
    </location>
</feature>
<evidence type="ECO:0000256" key="1">
    <source>
        <dbReference type="ARBA" id="ARBA00004123"/>
    </source>
</evidence>
<keyword evidence="3" id="KW-0862">Zinc</keyword>
<evidence type="ECO:0000256" key="7">
    <source>
        <dbReference type="ARBA" id="ARBA00023242"/>
    </source>
</evidence>
<dbReference type="PROSITE" id="PS00463">
    <property type="entry name" value="ZN2_CY6_FUNGAL_1"/>
    <property type="match status" value="1"/>
</dbReference>
<protein>
    <submittedName>
        <fullName evidence="12">DEKNAAC104479</fullName>
    </submittedName>
</protein>
<feature type="region of interest" description="Disordered" evidence="9">
    <location>
        <begin position="1"/>
        <end position="86"/>
    </location>
</feature>
<dbReference type="AlphaFoldDB" id="A0A448YRN4"/>
<dbReference type="GO" id="GO:0043565">
    <property type="term" value="F:sequence-specific DNA binding"/>
    <property type="evidence" value="ECO:0007669"/>
    <property type="project" value="TreeGrafter"/>
</dbReference>
<evidence type="ECO:0000256" key="9">
    <source>
        <dbReference type="SAM" id="MobiDB-lite"/>
    </source>
</evidence>
<dbReference type="Gene3D" id="4.10.240.10">
    <property type="entry name" value="Zn(2)-C6 fungal-type DNA-binding domain"/>
    <property type="match status" value="1"/>
</dbReference>
<dbReference type="PANTHER" id="PTHR47782">
    <property type="entry name" value="ZN(II)2CYS6 TRANSCRIPTION FACTOR (EUROFUNG)-RELATED"/>
    <property type="match status" value="1"/>
</dbReference>
<feature type="coiled-coil region" evidence="8">
    <location>
        <begin position="138"/>
        <end position="165"/>
    </location>
</feature>
<dbReference type="GO" id="GO:0006351">
    <property type="term" value="P:DNA-templated transcription"/>
    <property type="evidence" value="ECO:0007669"/>
    <property type="project" value="InterPro"/>
</dbReference>
<evidence type="ECO:0000256" key="5">
    <source>
        <dbReference type="ARBA" id="ARBA00023125"/>
    </source>
</evidence>
<keyword evidence="10" id="KW-1133">Transmembrane helix</keyword>
<keyword evidence="5" id="KW-0238">DNA-binding</keyword>
<gene>
    <name evidence="12" type="ORF">BRENAR_LOCUS4303</name>
</gene>
<feature type="transmembrane region" description="Helical" evidence="10">
    <location>
        <begin position="623"/>
        <end position="646"/>
    </location>
</feature>
<dbReference type="GO" id="GO:0005634">
    <property type="term" value="C:nucleus"/>
    <property type="evidence" value="ECO:0007669"/>
    <property type="project" value="UniProtKB-SubCell"/>
</dbReference>
<reference evidence="12 13" key="1">
    <citation type="submission" date="2018-12" db="EMBL/GenBank/DDBJ databases">
        <authorList>
            <person name="Tiukova I."/>
            <person name="Dainat J."/>
        </authorList>
    </citation>
    <scope>NUCLEOTIDE SEQUENCE [LARGE SCALE GENOMIC DNA]</scope>
</reference>
<keyword evidence="2" id="KW-0479">Metal-binding</keyword>
<dbReference type="SUPFAM" id="SSF57701">
    <property type="entry name" value="Zn2/Cys6 DNA-binding domain"/>
    <property type="match status" value="1"/>
</dbReference>
<dbReference type="STRING" id="13370.A0A448YRN4"/>
<keyword evidence="8" id="KW-0175">Coiled coil</keyword>
<evidence type="ECO:0000256" key="6">
    <source>
        <dbReference type="ARBA" id="ARBA00023163"/>
    </source>
</evidence>
<evidence type="ECO:0000256" key="3">
    <source>
        <dbReference type="ARBA" id="ARBA00022833"/>
    </source>
</evidence>
<dbReference type="CDD" id="cd00067">
    <property type="entry name" value="GAL4"/>
    <property type="match status" value="1"/>
</dbReference>
<dbReference type="GO" id="GO:0008270">
    <property type="term" value="F:zinc ion binding"/>
    <property type="evidence" value="ECO:0007669"/>
    <property type="project" value="InterPro"/>
</dbReference>
<dbReference type="PROSITE" id="PS50048">
    <property type="entry name" value="ZN2_CY6_FUNGAL_2"/>
    <property type="match status" value="1"/>
</dbReference>
<dbReference type="InterPro" id="IPR007219">
    <property type="entry name" value="XnlR_reg_dom"/>
</dbReference>
<accession>A0A448YRN4</accession>
<keyword evidence="10" id="KW-0472">Membrane</keyword>
<dbReference type="Pfam" id="PF00172">
    <property type="entry name" value="Zn_clus"/>
    <property type="match status" value="1"/>
</dbReference>
<comment type="subcellular location">
    <subcellularLocation>
        <location evidence="1">Nucleus</location>
    </subcellularLocation>
</comment>
<dbReference type="InParanoid" id="A0A448YRN4"/>
<name>A0A448YRN4_BRENA</name>
<dbReference type="InterPro" id="IPR036864">
    <property type="entry name" value="Zn2-C6_fun-type_DNA-bd_sf"/>
</dbReference>
<dbReference type="OrthoDB" id="2399539at2759"/>
<organism evidence="12 13">
    <name type="scientific">Brettanomyces naardenensis</name>
    <name type="common">Yeast</name>
    <dbReference type="NCBI Taxonomy" id="13370"/>
    <lineage>
        <taxon>Eukaryota</taxon>
        <taxon>Fungi</taxon>
        <taxon>Dikarya</taxon>
        <taxon>Ascomycota</taxon>
        <taxon>Saccharomycotina</taxon>
        <taxon>Pichiomycetes</taxon>
        <taxon>Pichiales</taxon>
        <taxon>Pichiaceae</taxon>
        <taxon>Brettanomyces</taxon>
    </lineage>
</organism>
<feature type="domain" description="Zn(2)-C6 fungal-type" evidence="11">
    <location>
        <begin position="94"/>
        <end position="124"/>
    </location>
</feature>
<dbReference type="EMBL" id="CAACVR010000045">
    <property type="protein sequence ID" value="VEU23573.1"/>
    <property type="molecule type" value="Genomic_DNA"/>
</dbReference>
<feature type="compositionally biased region" description="Low complexity" evidence="9">
    <location>
        <begin position="40"/>
        <end position="49"/>
    </location>
</feature>
<evidence type="ECO:0000313" key="13">
    <source>
        <dbReference type="Proteomes" id="UP000290900"/>
    </source>
</evidence>
<feature type="compositionally biased region" description="Polar residues" evidence="9">
    <location>
        <begin position="55"/>
        <end position="73"/>
    </location>
</feature>
<keyword evidence="7" id="KW-0539">Nucleus</keyword>
<keyword evidence="13" id="KW-1185">Reference proteome</keyword>
<evidence type="ECO:0000256" key="8">
    <source>
        <dbReference type="SAM" id="Coils"/>
    </source>
</evidence>
<evidence type="ECO:0000256" key="4">
    <source>
        <dbReference type="ARBA" id="ARBA00023015"/>
    </source>
</evidence>
<sequence length="805" mass="90151">MRKPTPNTISFRLVNFAANGDKEQGEKKSQNSAKEAFEPSKSSASTTSSREGSVIANSSKNDNSVEDPQSQWNEADEDNKGKRKRKSSKHQMAACCNCKRRRKKCDGRYPVCSGCQRLGTECTIIYAPTGREIRRDYLDSLEEEIEVLRKKQRDMAANEEKLLEEDLAVRGLSGEELAVERIEDENIAGQSLAEEGPTVKEGPTAVAVAGDILPANLAQQVGLISLGAAGEPRYIGETSAYSIAKAIASSITCYGEDRSGGAISFLGEKLEATSGGSDQTEPSSASVRFVKPARAAAEAYLEAYRDSVQCQYPFLDWDQVLFWFEQVMGDTNSSGPPGCPFPGGWEGNFFIYMIFAVATQLLEVNPHDTSSTKAYYNKAFESVRLLAEHTTIHAVQAYLLMAVFSQKMPDGASVWQTTGLAIRTAVALGLHRKPYRGRKRAAAGPVDKAKSRAEDIRARIFWSAYGIERINGLVLGRPFSISDVDIDAPLPLETDETRVACHVVRLRRIQSSICTFIYKPLQLLDSPKELESTRVQIVLELNDWMQTFPYKRDAKSTFETDNWSIISYHNSLLLLLRPVILEVAKLKLDAPPRYLEWFKVFTESSSAICLNYKNMYLKQKLSYTWLAMHCCFVSGISFLYCVWLDCSLHVLKWKRKSLIYDTINACSIILYVLAERWHAASIFRDTFERLSNIVKSFIETSESTKMVKENTEDILKNGVFEDGSIGIDYYLKGQSTDSERFSTRTSIGGDTDGIMFSAGTQSTVNKKAKTQAFVDDMDKLWEFLDSTGDKYLRDIFNDMEDRIGR</sequence>
<dbReference type="PANTHER" id="PTHR47782:SF12">
    <property type="entry name" value="ZN(II)2CYS6 TRANSCRIPTION FACTOR (EUROFUNG)"/>
    <property type="match status" value="1"/>
</dbReference>
<evidence type="ECO:0000313" key="12">
    <source>
        <dbReference type="EMBL" id="VEU23573.1"/>
    </source>
</evidence>
<evidence type="ECO:0000259" key="11">
    <source>
        <dbReference type="PROSITE" id="PS50048"/>
    </source>
</evidence>
<feature type="compositionally biased region" description="Basic and acidic residues" evidence="9">
    <location>
        <begin position="20"/>
        <end position="29"/>
    </location>
</feature>
<dbReference type="InterPro" id="IPR052202">
    <property type="entry name" value="Yeast_MetPath_Reg"/>
</dbReference>
<dbReference type="CDD" id="cd12148">
    <property type="entry name" value="fungal_TF_MHR"/>
    <property type="match status" value="1"/>
</dbReference>
<dbReference type="Proteomes" id="UP000290900">
    <property type="component" value="Unassembled WGS sequence"/>
</dbReference>